<reference evidence="1 2" key="1">
    <citation type="submission" date="2019-08" db="EMBL/GenBank/DDBJ databases">
        <authorList>
            <person name="Alioto T."/>
            <person name="Alioto T."/>
            <person name="Gomez Garrido J."/>
        </authorList>
    </citation>
    <scope>NUCLEOTIDE SEQUENCE [LARGE SCALE GENOMIC DNA]</scope>
</reference>
<dbReference type="InterPro" id="IPR027854">
    <property type="entry name" value="STMP1"/>
</dbReference>
<keyword evidence="2" id="KW-1185">Reference proteome</keyword>
<dbReference type="Proteomes" id="UP000325440">
    <property type="component" value="Unassembled WGS sequence"/>
</dbReference>
<dbReference type="AlphaFoldDB" id="A0A5E4MIS8"/>
<dbReference type="Pfam" id="PF15054">
    <property type="entry name" value="DUF4535"/>
    <property type="match status" value="1"/>
</dbReference>
<organism evidence="1 2">
    <name type="scientific">Cinara cedri</name>
    <dbReference type="NCBI Taxonomy" id="506608"/>
    <lineage>
        <taxon>Eukaryota</taxon>
        <taxon>Metazoa</taxon>
        <taxon>Ecdysozoa</taxon>
        <taxon>Arthropoda</taxon>
        <taxon>Hexapoda</taxon>
        <taxon>Insecta</taxon>
        <taxon>Pterygota</taxon>
        <taxon>Neoptera</taxon>
        <taxon>Paraneoptera</taxon>
        <taxon>Hemiptera</taxon>
        <taxon>Sternorrhyncha</taxon>
        <taxon>Aphidomorpha</taxon>
        <taxon>Aphidoidea</taxon>
        <taxon>Aphididae</taxon>
        <taxon>Lachninae</taxon>
        <taxon>Cinara</taxon>
    </lineage>
</organism>
<name>A0A5E4MIS8_9HEMI</name>
<sequence>MTYSRNIDQIFVILQFLKELIFSNKMGVVSHFVALGLGVYSGIYVAQNYEVAKVDEPSVVIDKLKRYLEEILKPKS</sequence>
<dbReference type="EMBL" id="CABPRJ010000539">
    <property type="protein sequence ID" value="VVC30803.1"/>
    <property type="molecule type" value="Genomic_DNA"/>
</dbReference>
<protein>
    <submittedName>
        <fullName evidence="1">Uncharacterized protein</fullName>
    </submittedName>
</protein>
<dbReference type="OrthoDB" id="6347891at2759"/>
<evidence type="ECO:0000313" key="2">
    <source>
        <dbReference type="Proteomes" id="UP000325440"/>
    </source>
</evidence>
<gene>
    <name evidence="1" type="ORF">CINCED_3A023065</name>
</gene>
<proteinExistence type="predicted"/>
<accession>A0A5E4MIS8</accession>
<evidence type="ECO:0000313" key="1">
    <source>
        <dbReference type="EMBL" id="VVC30803.1"/>
    </source>
</evidence>